<reference evidence="2 3" key="1">
    <citation type="journal article" date="2014" name="BMC Genomics">
        <title>Comparative genomics of the major fungal agents of human and animal Sporotrichosis: Sporothrix schenckii and Sporothrix brasiliensis.</title>
        <authorList>
            <person name="Teixeira M.M."/>
            <person name="de Almeida L.G."/>
            <person name="Kubitschek-Barreira P."/>
            <person name="Alves F.L."/>
            <person name="Kioshima E.S."/>
            <person name="Abadio A.K."/>
            <person name="Fernandes L."/>
            <person name="Derengowski L.S."/>
            <person name="Ferreira K.S."/>
            <person name="Souza R.C."/>
            <person name="Ruiz J.C."/>
            <person name="de Andrade N.C."/>
            <person name="Paes H.C."/>
            <person name="Nicola A.M."/>
            <person name="Albuquerque P."/>
            <person name="Gerber A.L."/>
            <person name="Martins V.P."/>
            <person name="Peconick L.D."/>
            <person name="Neto A.V."/>
            <person name="Chaucanez C.B."/>
            <person name="Silva P.A."/>
            <person name="Cunha O.L."/>
            <person name="de Oliveira F.F."/>
            <person name="dos Santos T.C."/>
            <person name="Barros A.L."/>
            <person name="Soares M.A."/>
            <person name="de Oliveira L.M."/>
            <person name="Marini M.M."/>
            <person name="Villalobos-Duno H."/>
            <person name="Cunha M.M."/>
            <person name="de Hoog S."/>
            <person name="da Silveira J.F."/>
            <person name="Henrissat B."/>
            <person name="Nino-Vega G.A."/>
            <person name="Cisalpino P.S."/>
            <person name="Mora-Montes H.M."/>
            <person name="Almeida S.R."/>
            <person name="Stajich J.E."/>
            <person name="Lopes-Bezerra L.M."/>
            <person name="Vasconcelos A.T."/>
            <person name="Felipe M.S."/>
        </authorList>
    </citation>
    <scope>NUCLEOTIDE SEQUENCE [LARGE SCALE GENOMIC DNA]</scope>
    <source>
        <strain evidence="2 3">1099-18</strain>
    </source>
</reference>
<dbReference type="RefSeq" id="XP_016589254.1">
    <property type="nucleotide sequence ID" value="XM_016729746.1"/>
</dbReference>
<dbReference type="VEuPathDB" id="FungiDB:SPSK_02885"/>
<dbReference type="Proteomes" id="UP000033710">
    <property type="component" value="Unassembled WGS sequence"/>
</dbReference>
<evidence type="ECO:0000313" key="2">
    <source>
        <dbReference type="EMBL" id="KJR86578.1"/>
    </source>
</evidence>
<gene>
    <name evidence="2" type="ORF">SPSK_02885</name>
</gene>
<name>A0A0F2MA57_SPOSC</name>
<proteinExistence type="predicted"/>
<feature type="compositionally biased region" description="Basic and acidic residues" evidence="1">
    <location>
        <begin position="37"/>
        <end position="54"/>
    </location>
</feature>
<comment type="caution">
    <text evidence="2">The sequence shown here is derived from an EMBL/GenBank/DDBJ whole genome shotgun (WGS) entry which is preliminary data.</text>
</comment>
<dbReference type="AlphaFoldDB" id="A0A0F2MA57"/>
<feature type="region of interest" description="Disordered" evidence="1">
    <location>
        <begin position="1"/>
        <end position="60"/>
    </location>
</feature>
<dbReference type="KEGG" id="ssck:SPSK_02885"/>
<dbReference type="GeneID" id="27665023"/>
<sequence length="76" mass="8437">MEQNSGGHLCGKRTIQNGIEKKQNPLQNWANPETIDEEKKDAGRMGRKGGDADGRWGGGVDEQLVMSEKTRNEKLL</sequence>
<evidence type="ECO:0000313" key="3">
    <source>
        <dbReference type="Proteomes" id="UP000033710"/>
    </source>
</evidence>
<accession>A0A0F2MA57</accession>
<organism evidence="2 3">
    <name type="scientific">Sporothrix schenckii 1099-18</name>
    <dbReference type="NCBI Taxonomy" id="1397361"/>
    <lineage>
        <taxon>Eukaryota</taxon>
        <taxon>Fungi</taxon>
        <taxon>Dikarya</taxon>
        <taxon>Ascomycota</taxon>
        <taxon>Pezizomycotina</taxon>
        <taxon>Sordariomycetes</taxon>
        <taxon>Sordariomycetidae</taxon>
        <taxon>Ophiostomatales</taxon>
        <taxon>Ophiostomataceae</taxon>
        <taxon>Sporothrix</taxon>
    </lineage>
</organism>
<reference evidence="2 3" key="2">
    <citation type="journal article" date="2015" name="Eukaryot. Cell">
        <title>Asexual propagation of a virulent clone complex in a human and feline outbreak of sporotrichosis.</title>
        <authorList>
            <person name="Teixeira Mde M."/>
            <person name="Rodrigues A.M."/>
            <person name="Tsui C.K."/>
            <person name="de Almeida L.G."/>
            <person name="Van Diepeningen A.D."/>
            <person name="van den Ende B.G."/>
            <person name="Fernandes G.F."/>
            <person name="Kano R."/>
            <person name="Hamelin R.C."/>
            <person name="Lopes-Bezerra L.M."/>
            <person name="Vasconcelos A.T."/>
            <person name="de Hoog S."/>
            <person name="de Camargo Z.P."/>
            <person name="Felipe M.S."/>
        </authorList>
    </citation>
    <scope>NUCLEOTIDE SEQUENCE [LARGE SCALE GENOMIC DNA]</scope>
    <source>
        <strain evidence="2 3">1099-18</strain>
    </source>
</reference>
<protein>
    <submittedName>
        <fullName evidence="2">Uncharacterized protein</fullName>
    </submittedName>
</protein>
<dbReference type="EMBL" id="AXCR01000006">
    <property type="protein sequence ID" value="KJR86578.1"/>
    <property type="molecule type" value="Genomic_DNA"/>
</dbReference>
<evidence type="ECO:0000256" key="1">
    <source>
        <dbReference type="SAM" id="MobiDB-lite"/>
    </source>
</evidence>